<evidence type="ECO:0000313" key="5">
    <source>
        <dbReference type="EMBL" id="KAF8910415.1"/>
    </source>
</evidence>
<proteinExistence type="inferred from homology"/>
<dbReference type="PROSITE" id="PS51387">
    <property type="entry name" value="FAD_PCMH"/>
    <property type="match status" value="1"/>
</dbReference>
<dbReference type="InterPro" id="IPR016169">
    <property type="entry name" value="FAD-bd_PCMH_sub2"/>
</dbReference>
<keyword evidence="3" id="KW-0732">Signal</keyword>
<dbReference type="InterPro" id="IPR016166">
    <property type="entry name" value="FAD-bd_PCMH"/>
</dbReference>
<reference evidence="5" key="1">
    <citation type="submission" date="2020-11" db="EMBL/GenBank/DDBJ databases">
        <authorList>
            <consortium name="DOE Joint Genome Institute"/>
            <person name="Ahrendt S."/>
            <person name="Riley R."/>
            <person name="Andreopoulos W."/>
            <person name="LaButti K."/>
            <person name="Pangilinan J."/>
            <person name="Ruiz-duenas F.J."/>
            <person name="Barrasa J.M."/>
            <person name="Sanchez-Garcia M."/>
            <person name="Camarero S."/>
            <person name="Miyauchi S."/>
            <person name="Serrano A."/>
            <person name="Linde D."/>
            <person name="Babiker R."/>
            <person name="Drula E."/>
            <person name="Ayuso-Fernandez I."/>
            <person name="Pacheco R."/>
            <person name="Padilla G."/>
            <person name="Ferreira P."/>
            <person name="Barriuso J."/>
            <person name="Kellner H."/>
            <person name="Castanera R."/>
            <person name="Alfaro M."/>
            <person name="Ramirez L."/>
            <person name="Pisabarro A.G."/>
            <person name="Kuo A."/>
            <person name="Tritt A."/>
            <person name="Lipzen A."/>
            <person name="He G."/>
            <person name="Yan M."/>
            <person name="Ng V."/>
            <person name="Cullen D."/>
            <person name="Martin F."/>
            <person name="Rosso M.-N."/>
            <person name="Henrissat B."/>
            <person name="Hibbett D."/>
            <person name="Martinez A.T."/>
            <person name="Grigoriev I.V."/>
        </authorList>
    </citation>
    <scope>NUCLEOTIDE SEQUENCE</scope>
    <source>
        <strain evidence="5">AH 44721</strain>
    </source>
</reference>
<feature type="signal peptide" evidence="3">
    <location>
        <begin position="1"/>
        <end position="17"/>
    </location>
</feature>
<dbReference type="Proteomes" id="UP000724874">
    <property type="component" value="Unassembled WGS sequence"/>
</dbReference>
<dbReference type="GO" id="GO:0071949">
    <property type="term" value="F:FAD binding"/>
    <property type="evidence" value="ECO:0007669"/>
    <property type="project" value="InterPro"/>
</dbReference>
<dbReference type="InterPro" id="IPR036318">
    <property type="entry name" value="FAD-bd_PCMH-like_sf"/>
</dbReference>
<dbReference type="InterPro" id="IPR050432">
    <property type="entry name" value="FAD-linked_Oxidoreductases_BP"/>
</dbReference>
<comment type="caution">
    <text evidence="5">The sequence shown here is derived from an EMBL/GenBank/DDBJ whole genome shotgun (WGS) entry which is preliminary data.</text>
</comment>
<dbReference type="InterPro" id="IPR006094">
    <property type="entry name" value="Oxid_FAD_bind_N"/>
</dbReference>
<name>A0A9P5NVS6_GYMJU</name>
<feature type="chain" id="PRO_5040446028" evidence="3">
    <location>
        <begin position="18"/>
        <end position="565"/>
    </location>
</feature>
<keyword evidence="6" id="KW-1185">Reference proteome</keyword>
<gene>
    <name evidence="5" type="ORF">CPB84DRAFT_1672535</name>
</gene>
<dbReference type="OrthoDB" id="9983560at2759"/>
<dbReference type="SUPFAM" id="SSF56176">
    <property type="entry name" value="FAD-binding/transporter-associated domain-like"/>
    <property type="match status" value="1"/>
</dbReference>
<evidence type="ECO:0000259" key="4">
    <source>
        <dbReference type="PROSITE" id="PS51387"/>
    </source>
</evidence>
<dbReference type="GO" id="GO:0016491">
    <property type="term" value="F:oxidoreductase activity"/>
    <property type="evidence" value="ECO:0007669"/>
    <property type="project" value="UniProtKB-KW"/>
</dbReference>
<comment type="similarity">
    <text evidence="1">Belongs to the oxygen-dependent FAD-linked oxidoreductase family.</text>
</comment>
<evidence type="ECO:0000313" key="6">
    <source>
        <dbReference type="Proteomes" id="UP000724874"/>
    </source>
</evidence>
<evidence type="ECO:0000256" key="3">
    <source>
        <dbReference type="SAM" id="SignalP"/>
    </source>
</evidence>
<dbReference type="Pfam" id="PF01565">
    <property type="entry name" value="FAD_binding_4"/>
    <property type="match status" value="1"/>
</dbReference>
<dbReference type="PANTHER" id="PTHR13878:SF91">
    <property type="entry name" value="FAD BINDING DOMAIN PROTEIN (AFU_ORTHOLOGUE AFUA_6G12070)-RELATED"/>
    <property type="match status" value="1"/>
</dbReference>
<dbReference type="AlphaFoldDB" id="A0A9P5NVS6"/>
<dbReference type="EMBL" id="JADNYJ010000006">
    <property type="protein sequence ID" value="KAF8910415.1"/>
    <property type="molecule type" value="Genomic_DNA"/>
</dbReference>
<keyword evidence="2" id="KW-0560">Oxidoreductase</keyword>
<dbReference type="Pfam" id="PF08031">
    <property type="entry name" value="BBE"/>
    <property type="match status" value="1"/>
</dbReference>
<dbReference type="Gene3D" id="3.30.465.10">
    <property type="match status" value="2"/>
</dbReference>
<protein>
    <submittedName>
        <fullName evidence="5">FAD-binding domain-containing protein</fullName>
    </submittedName>
</protein>
<evidence type="ECO:0000256" key="1">
    <source>
        <dbReference type="ARBA" id="ARBA00005466"/>
    </source>
</evidence>
<sequence length="565" mass="61438">MFSLALYLGIAAVPAFAQTSQDWAKLNATVGGRLFTGIPWAEPCFSSYNGKHVKPDPAQCAFVEQNFFNSHLNRSAFFSAYAVTNFETCMATGAQCELDWTNPTNPLAFRSPNDCKQGSISDYYIDVRSANDVIAALKFSKSTGIKLVVKNTGHDYKGRSSAPGSLGLWTHNMKSLSHNPKFVPDGCSSKTAPQSAVNYAAGSQFQEIYQFAEENKLTLVGGSDQSVGAAGGWHQGGGHSALSPTLGMGADRALQYKIVTPDGVLRTANACQNSDLFWALRGGGGGTFGVVIEITVKASPVQSLQVANINWPVTNTNLRQVMSVYIDNATTLAKQGWGGYLTGNLILINPKLSTKQAQESMQALISLTEKLGGVSNVTQTSTFLGWFNGWVKGTAGTQDNVGLPISMGSRLIPQANHATAKGRAQLLEALLNAFNAAFFSQLCMTTPFAANQPDEVTSINPVWRTSLYHVILSNTWDFNATLAERKAAYAASSKAANFLREITPNSGAYVNEADVHEPNYQFSFWNSKYQRLLQIKNKYDPERVFDCWECVGWKGQNSPQYKCYI</sequence>
<dbReference type="InterPro" id="IPR012951">
    <property type="entry name" value="BBE"/>
</dbReference>
<organism evidence="5 6">
    <name type="scientific">Gymnopilus junonius</name>
    <name type="common">Spectacular rustgill mushroom</name>
    <name type="synonym">Gymnopilus spectabilis subsp. junonius</name>
    <dbReference type="NCBI Taxonomy" id="109634"/>
    <lineage>
        <taxon>Eukaryota</taxon>
        <taxon>Fungi</taxon>
        <taxon>Dikarya</taxon>
        <taxon>Basidiomycota</taxon>
        <taxon>Agaricomycotina</taxon>
        <taxon>Agaricomycetes</taxon>
        <taxon>Agaricomycetidae</taxon>
        <taxon>Agaricales</taxon>
        <taxon>Agaricineae</taxon>
        <taxon>Hymenogastraceae</taxon>
        <taxon>Gymnopilus</taxon>
    </lineage>
</organism>
<dbReference type="PANTHER" id="PTHR13878">
    <property type="entry name" value="GULONOLACTONE OXIDASE"/>
    <property type="match status" value="1"/>
</dbReference>
<feature type="domain" description="FAD-binding PCMH-type" evidence="4">
    <location>
        <begin position="116"/>
        <end position="301"/>
    </location>
</feature>
<accession>A0A9P5NVS6</accession>
<evidence type="ECO:0000256" key="2">
    <source>
        <dbReference type="ARBA" id="ARBA00023002"/>
    </source>
</evidence>